<comment type="caution">
    <text evidence="8">The sequence shown here is derived from an EMBL/GenBank/DDBJ whole genome shotgun (WGS) entry which is preliminary data.</text>
</comment>
<dbReference type="AlphaFoldDB" id="A0A1F6TDY5"/>
<feature type="transmembrane region" description="Helical" evidence="6">
    <location>
        <begin position="281"/>
        <end position="301"/>
    </location>
</feature>
<feature type="transmembrane region" description="Helical" evidence="6">
    <location>
        <begin position="137"/>
        <end position="154"/>
    </location>
</feature>
<evidence type="ECO:0000256" key="6">
    <source>
        <dbReference type="SAM" id="Phobius"/>
    </source>
</evidence>
<keyword evidence="5 6" id="KW-0472">Membrane</keyword>
<evidence type="ECO:0000256" key="2">
    <source>
        <dbReference type="ARBA" id="ARBA00007362"/>
    </source>
</evidence>
<evidence type="ECO:0000313" key="9">
    <source>
        <dbReference type="Proteomes" id="UP000177925"/>
    </source>
</evidence>
<feature type="domain" description="EamA" evidence="7">
    <location>
        <begin position="163"/>
        <end position="295"/>
    </location>
</feature>
<accession>A0A1F6TDY5</accession>
<dbReference type="InterPro" id="IPR000620">
    <property type="entry name" value="EamA_dom"/>
</dbReference>
<feature type="transmembrane region" description="Helical" evidence="6">
    <location>
        <begin position="192"/>
        <end position="212"/>
    </location>
</feature>
<gene>
    <name evidence="8" type="ORF">A2150_00755</name>
</gene>
<feature type="transmembrane region" description="Helical" evidence="6">
    <location>
        <begin position="224"/>
        <end position="244"/>
    </location>
</feature>
<feature type="transmembrane region" description="Helical" evidence="6">
    <location>
        <begin position="50"/>
        <end position="69"/>
    </location>
</feature>
<dbReference type="Pfam" id="PF00892">
    <property type="entry name" value="EamA"/>
    <property type="match status" value="2"/>
</dbReference>
<dbReference type="Proteomes" id="UP000177925">
    <property type="component" value="Unassembled WGS sequence"/>
</dbReference>
<sequence length="303" mass="31293">MKPAGTILKTNADTTAGGGTEGLLLGMVAVAIFSLTLPATRVAVADLDPVFVGLGRGLVAALFALGYLFASRAPLPARREWRQLAFVAAGVVVGFPLFSALAMRDLPATHGGVMLAVLPLATAMAGAAYARERPSTTFWLLSVAGASAVAAFALREGGGQLQSADFLLVAAVVCAATGYAVGARLTARLGGVAVISWALVLTVPLLVIPVALAWPDTATPSVEAWIGFAYVSLASQFLGFIPWYRGLALGGIARVSQLQLAQPFLTIFASAWLLGEGLDPVTIGFAVLVVIFVALSQRAFVQR</sequence>
<proteinExistence type="inferred from homology"/>
<dbReference type="PANTHER" id="PTHR32322">
    <property type="entry name" value="INNER MEMBRANE TRANSPORTER"/>
    <property type="match status" value="1"/>
</dbReference>
<dbReference type="EMBL" id="MFSS01000059">
    <property type="protein sequence ID" value="OGI43357.1"/>
    <property type="molecule type" value="Genomic_DNA"/>
</dbReference>
<feature type="transmembrane region" description="Helical" evidence="6">
    <location>
        <begin position="108"/>
        <end position="130"/>
    </location>
</feature>
<dbReference type="SUPFAM" id="SSF103481">
    <property type="entry name" value="Multidrug resistance efflux transporter EmrE"/>
    <property type="match status" value="2"/>
</dbReference>
<organism evidence="8 9">
    <name type="scientific">Candidatus Muproteobacteria bacterium RBG_16_64_11</name>
    <dbReference type="NCBI Taxonomy" id="1817758"/>
    <lineage>
        <taxon>Bacteria</taxon>
        <taxon>Pseudomonadati</taxon>
        <taxon>Pseudomonadota</taxon>
        <taxon>Candidatus Muproteobacteria</taxon>
    </lineage>
</organism>
<evidence type="ECO:0000256" key="1">
    <source>
        <dbReference type="ARBA" id="ARBA00004141"/>
    </source>
</evidence>
<protein>
    <recommendedName>
        <fullName evidence="7">EamA domain-containing protein</fullName>
    </recommendedName>
</protein>
<evidence type="ECO:0000313" key="8">
    <source>
        <dbReference type="EMBL" id="OGI43357.1"/>
    </source>
</evidence>
<dbReference type="GO" id="GO:0016020">
    <property type="term" value="C:membrane"/>
    <property type="evidence" value="ECO:0007669"/>
    <property type="project" value="UniProtKB-SubCell"/>
</dbReference>
<keyword evidence="3 6" id="KW-0812">Transmembrane</keyword>
<keyword evidence="4 6" id="KW-1133">Transmembrane helix</keyword>
<name>A0A1F6TDY5_9PROT</name>
<feature type="transmembrane region" description="Helical" evidence="6">
    <location>
        <begin position="23"/>
        <end position="44"/>
    </location>
</feature>
<comment type="subcellular location">
    <subcellularLocation>
        <location evidence="1">Membrane</location>
        <topology evidence="1">Multi-pass membrane protein</topology>
    </subcellularLocation>
</comment>
<dbReference type="STRING" id="1817758.A2150_00755"/>
<dbReference type="InterPro" id="IPR050638">
    <property type="entry name" value="AA-Vitamin_Transporters"/>
</dbReference>
<dbReference type="PANTHER" id="PTHR32322:SF2">
    <property type="entry name" value="EAMA DOMAIN-CONTAINING PROTEIN"/>
    <property type="match status" value="1"/>
</dbReference>
<evidence type="ECO:0000259" key="7">
    <source>
        <dbReference type="Pfam" id="PF00892"/>
    </source>
</evidence>
<reference evidence="8 9" key="1">
    <citation type="journal article" date="2016" name="Nat. Commun.">
        <title>Thousands of microbial genomes shed light on interconnected biogeochemical processes in an aquifer system.</title>
        <authorList>
            <person name="Anantharaman K."/>
            <person name="Brown C.T."/>
            <person name="Hug L.A."/>
            <person name="Sharon I."/>
            <person name="Castelle C.J."/>
            <person name="Probst A.J."/>
            <person name="Thomas B.C."/>
            <person name="Singh A."/>
            <person name="Wilkins M.J."/>
            <person name="Karaoz U."/>
            <person name="Brodie E.L."/>
            <person name="Williams K.H."/>
            <person name="Hubbard S.S."/>
            <person name="Banfield J.F."/>
        </authorList>
    </citation>
    <scope>NUCLEOTIDE SEQUENCE [LARGE SCALE GENOMIC DNA]</scope>
</reference>
<dbReference type="InterPro" id="IPR037185">
    <property type="entry name" value="EmrE-like"/>
</dbReference>
<feature type="domain" description="EamA" evidence="7">
    <location>
        <begin position="22"/>
        <end position="150"/>
    </location>
</feature>
<comment type="similarity">
    <text evidence="2">Belongs to the EamA transporter family.</text>
</comment>
<feature type="transmembrane region" description="Helical" evidence="6">
    <location>
        <begin position="81"/>
        <end position="102"/>
    </location>
</feature>
<evidence type="ECO:0000256" key="5">
    <source>
        <dbReference type="ARBA" id="ARBA00023136"/>
    </source>
</evidence>
<feature type="transmembrane region" description="Helical" evidence="6">
    <location>
        <begin position="256"/>
        <end position="275"/>
    </location>
</feature>
<feature type="transmembrane region" description="Helical" evidence="6">
    <location>
        <begin position="166"/>
        <end position="185"/>
    </location>
</feature>
<evidence type="ECO:0000256" key="3">
    <source>
        <dbReference type="ARBA" id="ARBA00022692"/>
    </source>
</evidence>
<evidence type="ECO:0000256" key="4">
    <source>
        <dbReference type="ARBA" id="ARBA00022989"/>
    </source>
</evidence>